<proteinExistence type="predicted"/>
<evidence type="ECO:0000259" key="1">
    <source>
        <dbReference type="Pfam" id="PF01557"/>
    </source>
</evidence>
<dbReference type="PATRIC" id="fig|983917.3.peg.200"/>
<sequence>MKLATLKDGSRDGQLAVVSRDLTQAHFATGIATRLQQVLDDWNFVSPQLEDLYTALNHGKARHAFAFDARQCMAPLPRAAHWVQVGAYPDAAERVLRALGVEPPATLREAPPVLAAAGDGLLGAHDEVEFAAAATRRDFGPQLAIVTGDVAAGTPADRALDGVRLVLLANAWRGDDGDAAPPAAFAPVAVTPEELGEAWRGGKLALTVETRLDGRRFARLDAAAGMRWHFGRLIARVASTRGLGAGAIVGSGTIGAKDAADGAGCLAERRAAEAAAAAGTEPTPWLAPGAVLRVEAFAADGSSPFGAIEQRVSEIGE</sequence>
<accession>I0HKL3</accession>
<evidence type="ECO:0000259" key="2">
    <source>
        <dbReference type="Pfam" id="PF18288"/>
    </source>
</evidence>
<dbReference type="InterPro" id="IPR036663">
    <property type="entry name" value="Fumarylacetoacetase_C_sf"/>
</dbReference>
<dbReference type="SUPFAM" id="SSF56529">
    <property type="entry name" value="FAH"/>
    <property type="match status" value="1"/>
</dbReference>
<dbReference type="HOGENOM" id="CLU_050185_0_0_4"/>
<dbReference type="KEGG" id="rge:RGE_02050"/>
<evidence type="ECO:0000313" key="4">
    <source>
        <dbReference type="Proteomes" id="UP000007883"/>
    </source>
</evidence>
<dbReference type="GO" id="GO:0016787">
    <property type="term" value="F:hydrolase activity"/>
    <property type="evidence" value="ECO:0007669"/>
    <property type="project" value="UniProtKB-KW"/>
</dbReference>
<feature type="domain" description="Fumarylacetoacetase-like C-terminal" evidence="1">
    <location>
        <begin position="87"/>
        <end position="312"/>
    </location>
</feature>
<dbReference type="Gene3D" id="3.90.850.10">
    <property type="entry name" value="Fumarylacetoacetase-like, C-terminal domain"/>
    <property type="match status" value="1"/>
</dbReference>
<feature type="domain" description="Fumarylacetoacetase N-terminal" evidence="2">
    <location>
        <begin position="1"/>
        <end position="78"/>
    </location>
</feature>
<dbReference type="Pfam" id="PF18288">
    <property type="entry name" value="FAA_hydro_N_2"/>
    <property type="match status" value="1"/>
</dbReference>
<dbReference type="PANTHER" id="PTHR43211">
    <property type="entry name" value="FUMARYLACETOACETATE HYDROLASE"/>
    <property type="match status" value="1"/>
</dbReference>
<gene>
    <name evidence="3" type="ordered locus">RGE_02050</name>
</gene>
<dbReference type="Pfam" id="PF01557">
    <property type="entry name" value="FAA_hydrolase"/>
    <property type="match status" value="1"/>
</dbReference>
<dbReference type="EMBL" id="AP012320">
    <property type="protein sequence ID" value="BAL93550.1"/>
    <property type="molecule type" value="Genomic_DNA"/>
</dbReference>
<dbReference type="InterPro" id="IPR011234">
    <property type="entry name" value="Fumarylacetoacetase-like_C"/>
</dbReference>
<dbReference type="PANTHER" id="PTHR43211:SF1">
    <property type="entry name" value="BLL6422 PROTEIN"/>
    <property type="match status" value="1"/>
</dbReference>
<evidence type="ECO:0000313" key="3">
    <source>
        <dbReference type="EMBL" id="BAL93550.1"/>
    </source>
</evidence>
<dbReference type="RefSeq" id="WP_014426442.1">
    <property type="nucleotide sequence ID" value="NC_017075.1"/>
</dbReference>
<keyword evidence="4" id="KW-1185">Reference proteome</keyword>
<protein>
    <submittedName>
        <fullName evidence="3">Fumarylacetoacetate hydrolase family protein</fullName>
    </submittedName>
</protein>
<dbReference type="AlphaFoldDB" id="I0HKL3"/>
<reference evidence="3 4" key="1">
    <citation type="journal article" date="2012" name="J. Bacteriol.">
        <title>Complete genome sequence of phototrophic betaproteobacterium Rubrivivax gelatinosus IL144.</title>
        <authorList>
            <person name="Nagashima S."/>
            <person name="Kamimura A."/>
            <person name="Shimizu T."/>
            <person name="Nakamura-isaki S."/>
            <person name="Aono E."/>
            <person name="Sakamoto K."/>
            <person name="Ichikawa N."/>
            <person name="Nakazawa H."/>
            <person name="Sekine M."/>
            <person name="Yamazaki S."/>
            <person name="Fujita N."/>
            <person name="Shimada K."/>
            <person name="Hanada S."/>
            <person name="Nagashima K.V.P."/>
        </authorList>
    </citation>
    <scope>NUCLEOTIDE SEQUENCE [LARGE SCALE GENOMIC DNA]</scope>
    <source>
        <strain evidence="4">NBRC 100245 / IL144</strain>
    </source>
</reference>
<dbReference type="InterPro" id="IPR041072">
    <property type="entry name" value="FAA_hydro_N"/>
</dbReference>
<organism evidence="3 4">
    <name type="scientific">Rubrivivax gelatinosus (strain NBRC 100245 / IL144)</name>
    <dbReference type="NCBI Taxonomy" id="983917"/>
    <lineage>
        <taxon>Bacteria</taxon>
        <taxon>Pseudomonadati</taxon>
        <taxon>Pseudomonadota</taxon>
        <taxon>Betaproteobacteria</taxon>
        <taxon>Burkholderiales</taxon>
        <taxon>Sphaerotilaceae</taxon>
        <taxon>Rubrivivax</taxon>
    </lineage>
</organism>
<dbReference type="STRING" id="983917.RGE_02050"/>
<keyword evidence="3" id="KW-0378">Hydrolase</keyword>
<dbReference type="Proteomes" id="UP000007883">
    <property type="component" value="Chromosome"/>
</dbReference>
<name>I0HKL3_RUBGI</name>
<dbReference type="eggNOG" id="COG0179">
    <property type="taxonomic scope" value="Bacteria"/>
</dbReference>